<feature type="region of interest" description="Disordered" evidence="1">
    <location>
        <begin position="83"/>
        <end position="139"/>
    </location>
</feature>
<proteinExistence type="predicted"/>
<sequence length="139" mass="15650">MQTLEESRVWHKPLDHRQYMIIVNIAWILSNQFGDGLDQYECERTNRQENTDKELCCQGDECKENISHAEVDRFIQSFYTKTTTESTTTTTESITTEQTTQAVVSTSEEVGENTHEVPVAANNADTGTTPSPGESEPES</sequence>
<feature type="compositionally biased region" description="Low complexity" evidence="1">
    <location>
        <begin position="83"/>
        <end position="101"/>
    </location>
</feature>
<keyword evidence="3" id="KW-1185">Reference proteome</keyword>
<organism evidence="2 3">
    <name type="scientific">Clonorchis sinensis</name>
    <name type="common">Chinese liver fluke</name>
    <dbReference type="NCBI Taxonomy" id="79923"/>
    <lineage>
        <taxon>Eukaryota</taxon>
        <taxon>Metazoa</taxon>
        <taxon>Spiralia</taxon>
        <taxon>Lophotrochozoa</taxon>
        <taxon>Platyhelminthes</taxon>
        <taxon>Trematoda</taxon>
        <taxon>Digenea</taxon>
        <taxon>Opisthorchiida</taxon>
        <taxon>Opisthorchiata</taxon>
        <taxon>Opisthorchiidae</taxon>
        <taxon>Clonorchis</taxon>
    </lineage>
</organism>
<dbReference type="AlphaFoldDB" id="A0A3R7JRE7"/>
<dbReference type="EMBL" id="NIRI02000077">
    <property type="protein sequence ID" value="KAG5441582.1"/>
    <property type="molecule type" value="Genomic_DNA"/>
</dbReference>
<gene>
    <name evidence="2" type="ORF">CSKR_113168</name>
</gene>
<reference evidence="2 3" key="1">
    <citation type="journal article" date="2018" name="Biotechnol. Adv.">
        <title>Improved genomic resources and new bioinformatic workflow for the carcinogenic parasite Clonorchis sinensis: Biotechnological implications.</title>
        <authorList>
            <person name="Wang D."/>
            <person name="Korhonen P.K."/>
            <person name="Gasser R.B."/>
            <person name="Young N.D."/>
        </authorList>
    </citation>
    <scope>NUCLEOTIDE SEQUENCE [LARGE SCALE GENOMIC DNA]</scope>
    <source>
        <strain evidence="2">Cs-k2</strain>
    </source>
</reference>
<protein>
    <submittedName>
        <fullName evidence="2">Uncharacterized protein</fullName>
    </submittedName>
</protein>
<name>A0A3R7JRE7_CLOSI</name>
<evidence type="ECO:0000313" key="2">
    <source>
        <dbReference type="EMBL" id="KAG5441582.1"/>
    </source>
</evidence>
<comment type="caution">
    <text evidence="2">The sequence shown here is derived from an EMBL/GenBank/DDBJ whole genome shotgun (WGS) entry which is preliminary data.</text>
</comment>
<dbReference type="Proteomes" id="UP000286415">
    <property type="component" value="Unassembled WGS sequence"/>
</dbReference>
<accession>A0A3R7JRE7</accession>
<evidence type="ECO:0000313" key="3">
    <source>
        <dbReference type="Proteomes" id="UP000286415"/>
    </source>
</evidence>
<feature type="non-terminal residue" evidence="2">
    <location>
        <position position="139"/>
    </location>
</feature>
<evidence type="ECO:0000256" key="1">
    <source>
        <dbReference type="SAM" id="MobiDB-lite"/>
    </source>
</evidence>
<reference evidence="2 3" key="2">
    <citation type="journal article" date="2021" name="Genomics">
        <title>High-quality reference genome for Clonorchis sinensis.</title>
        <authorList>
            <person name="Young N.D."/>
            <person name="Stroehlein A.J."/>
            <person name="Kinkar L."/>
            <person name="Wang T."/>
            <person name="Sohn W.M."/>
            <person name="Chang B.C.H."/>
            <person name="Kaur P."/>
            <person name="Weisz D."/>
            <person name="Dudchenko O."/>
            <person name="Aiden E.L."/>
            <person name="Korhonen P.K."/>
            <person name="Gasser R.B."/>
        </authorList>
    </citation>
    <scope>NUCLEOTIDE SEQUENCE [LARGE SCALE GENOMIC DNA]</scope>
    <source>
        <strain evidence="2">Cs-k2</strain>
    </source>
</reference>
<dbReference type="InParanoid" id="A0A3R7JRE7"/>
<feature type="compositionally biased region" description="Polar residues" evidence="1">
    <location>
        <begin position="123"/>
        <end position="132"/>
    </location>
</feature>